<feature type="binding site" evidence="3">
    <location>
        <position position="99"/>
    </location>
    <ligand>
        <name>Cu cation</name>
        <dbReference type="ChEBI" id="CHEBI:23378"/>
    </ligand>
</feature>
<evidence type="ECO:0000256" key="2">
    <source>
        <dbReference type="ARBA" id="ARBA00023008"/>
    </source>
</evidence>
<dbReference type="PANTHER" id="PTHR12151">
    <property type="entry name" value="ELECTRON TRANSPORT PROTIN SCO1/SENC FAMILY MEMBER"/>
    <property type="match status" value="1"/>
</dbReference>
<comment type="similarity">
    <text evidence="1">Belongs to the SCO1/2 family.</text>
</comment>
<sequence>MTTLFSNRFGHLLAATVTGLGLLLGGCSPSASDNAATQPDRLPVLGFKTAEPTSPADTLPDRIPAFRLTNQDNQVITNQTFAGKVYVTDFFFATCPSICPKMQSELLRVYKAFDQNPNVLFLSHTIDPAHDSIPVLRDYAERLGIQDAARWHFATAPHDTIFALARAYMTGAEVDRTVQGGFAHSGTFALVDSQRRVRGVYDGMVPAEVDRLIQDIPVLLKEEAAGRQTATR</sequence>
<dbReference type="EMBL" id="NIRR01000034">
    <property type="protein sequence ID" value="OWP62044.1"/>
    <property type="molecule type" value="Genomic_DNA"/>
</dbReference>
<evidence type="ECO:0000313" key="6">
    <source>
        <dbReference type="EMBL" id="OWP62044.1"/>
    </source>
</evidence>
<keyword evidence="2 3" id="KW-0186">Copper</keyword>
<evidence type="ECO:0000259" key="5">
    <source>
        <dbReference type="PROSITE" id="PS51352"/>
    </source>
</evidence>
<keyword evidence="3" id="KW-0479">Metal-binding</keyword>
<dbReference type="OrthoDB" id="9811998at2"/>
<organism evidence="6 7">
    <name type="scientific">Hymenobacter amundsenii</name>
    <dbReference type="NCBI Taxonomy" id="2006685"/>
    <lineage>
        <taxon>Bacteria</taxon>
        <taxon>Pseudomonadati</taxon>
        <taxon>Bacteroidota</taxon>
        <taxon>Cytophagia</taxon>
        <taxon>Cytophagales</taxon>
        <taxon>Hymenobacteraceae</taxon>
        <taxon>Hymenobacter</taxon>
    </lineage>
</organism>
<proteinExistence type="inferred from homology"/>
<keyword evidence="7" id="KW-1185">Reference proteome</keyword>
<evidence type="ECO:0000256" key="1">
    <source>
        <dbReference type="ARBA" id="ARBA00010996"/>
    </source>
</evidence>
<dbReference type="Proteomes" id="UP000197277">
    <property type="component" value="Unassembled WGS sequence"/>
</dbReference>
<dbReference type="RefSeq" id="WP_088465505.1">
    <property type="nucleotide sequence ID" value="NZ_NIRR01000034.1"/>
</dbReference>
<dbReference type="SUPFAM" id="SSF52833">
    <property type="entry name" value="Thioredoxin-like"/>
    <property type="match status" value="1"/>
</dbReference>
<feature type="disulfide bond" description="Redox-active" evidence="4">
    <location>
        <begin position="95"/>
        <end position="99"/>
    </location>
</feature>
<evidence type="ECO:0000313" key="7">
    <source>
        <dbReference type="Proteomes" id="UP000197277"/>
    </source>
</evidence>
<dbReference type="PANTHER" id="PTHR12151:SF25">
    <property type="entry name" value="LINALOOL DEHYDRATASE_ISOMERASE DOMAIN-CONTAINING PROTEIN"/>
    <property type="match status" value="1"/>
</dbReference>
<dbReference type="InterPro" id="IPR003782">
    <property type="entry name" value="SCO1/SenC"/>
</dbReference>
<dbReference type="InterPro" id="IPR013766">
    <property type="entry name" value="Thioredoxin_domain"/>
</dbReference>
<evidence type="ECO:0000256" key="4">
    <source>
        <dbReference type="PIRSR" id="PIRSR603782-2"/>
    </source>
</evidence>
<dbReference type="PROSITE" id="PS51352">
    <property type="entry name" value="THIOREDOXIN_2"/>
    <property type="match status" value="1"/>
</dbReference>
<dbReference type="InterPro" id="IPR036249">
    <property type="entry name" value="Thioredoxin-like_sf"/>
</dbReference>
<dbReference type="Pfam" id="PF02630">
    <property type="entry name" value="SCO1-SenC"/>
    <property type="match status" value="1"/>
</dbReference>
<gene>
    <name evidence="6" type="ORF">CDA63_16205</name>
</gene>
<dbReference type="AlphaFoldDB" id="A0A246FHP8"/>
<dbReference type="GO" id="GO:0046872">
    <property type="term" value="F:metal ion binding"/>
    <property type="evidence" value="ECO:0007669"/>
    <property type="project" value="UniProtKB-KW"/>
</dbReference>
<feature type="binding site" evidence="3">
    <location>
        <position position="95"/>
    </location>
    <ligand>
        <name>Cu cation</name>
        <dbReference type="ChEBI" id="CHEBI:23378"/>
    </ligand>
</feature>
<protein>
    <submittedName>
        <fullName evidence="6">SCO family protein</fullName>
    </submittedName>
</protein>
<dbReference type="CDD" id="cd02968">
    <property type="entry name" value="SCO"/>
    <property type="match status" value="1"/>
</dbReference>
<reference evidence="6 7" key="1">
    <citation type="submission" date="2017-06" db="EMBL/GenBank/DDBJ databases">
        <title>Hymenobacter amundsenii sp. nov. isolated from regoliths in Antarctica.</title>
        <authorList>
            <person name="Sedlacek I."/>
            <person name="Kralova S."/>
            <person name="Pantucek R."/>
            <person name="Svec P."/>
            <person name="Holochova P."/>
            <person name="Stankova E."/>
            <person name="Vrbovska V."/>
            <person name="Busse H.-J."/>
        </authorList>
    </citation>
    <scope>NUCLEOTIDE SEQUENCE [LARGE SCALE GENOMIC DNA]</scope>
    <source>
        <strain evidence="6 7">CCM 8682</strain>
    </source>
</reference>
<dbReference type="Gene3D" id="3.40.30.10">
    <property type="entry name" value="Glutaredoxin"/>
    <property type="match status" value="1"/>
</dbReference>
<feature type="domain" description="Thioredoxin" evidence="5">
    <location>
        <begin position="57"/>
        <end position="221"/>
    </location>
</feature>
<keyword evidence="4" id="KW-1015">Disulfide bond</keyword>
<comment type="caution">
    <text evidence="6">The sequence shown here is derived from an EMBL/GenBank/DDBJ whole genome shotgun (WGS) entry which is preliminary data.</text>
</comment>
<accession>A0A246FHP8</accession>
<name>A0A246FHP8_9BACT</name>
<evidence type="ECO:0000256" key="3">
    <source>
        <dbReference type="PIRSR" id="PIRSR603782-1"/>
    </source>
</evidence>
<feature type="binding site" evidence="3">
    <location>
        <position position="184"/>
    </location>
    <ligand>
        <name>Cu cation</name>
        <dbReference type="ChEBI" id="CHEBI:23378"/>
    </ligand>
</feature>